<dbReference type="AlphaFoldDB" id="A0A948TGQ2"/>
<feature type="region of interest" description="Disordered" evidence="8">
    <location>
        <begin position="631"/>
        <end position="656"/>
    </location>
</feature>
<keyword evidence="6 9" id="KW-1133">Transmembrane helix</keyword>
<keyword evidence="3 9" id="KW-0812">Transmembrane</keyword>
<reference evidence="12" key="2">
    <citation type="submission" date="2021-04" db="EMBL/GenBank/DDBJ databases">
        <authorList>
            <person name="Gilroy R."/>
        </authorList>
    </citation>
    <scope>NUCLEOTIDE SEQUENCE</scope>
    <source>
        <strain evidence="12">378</strain>
    </source>
</reference>
<dbReference type="EMBL" id="JAHLFE010000132">
    <property type="protein sequence ID" value="MBU3844520.1"/>
    <property type="molecule type" value="Genomic_DNA"/>
</dbReference>
<organism evidence="12 13">
    <name type="scientific">Candidatus Anaerobiospirillum pullicola</name>
    <dbReference type="NCBI Taxonomy" id="2838451"/>
    <lineage>
        <taxon>Bacteria</taxon>
        <taxon>Pseudomonadati</taxon>
        <taxon>Pseudomonadota</taxon>
        <taxon>Gammaproteobacteria</taxon>
        <taxon>Aeromonadales</taxon>
        <taxon>Succinivibrionaceae</taxon>
        <taxon>Anaerobiospirillum</taxon>
    </lineage>
</organism>
<feature type="domain" description="ABC transmembrane type-1" evidence="11">
    <location>
        <begin position="70"/>
        <end position="374"/>
    </location>
</feature>
<dbReference type="SUPFAM" id="SSF52540">
    <property type="entry name" value="P-loop containing nucleoside triphosphate hydrolases"/>
    <property type="match status" value="1"/>
</dbReference>
<feature type="compositionally biased region" description="Basic and acidic residues" evidence="8">
    <location>
        <begin position="631"/>
        <end position="643"/>
    </location>
</feature>
<dbReference type="InterPro" id="IPR050835">
    <property type="entry name" value="ABC_transporter_sub-D"/>
</dbReference>
<feature type="transmembrane region" description="Helical" evidence="9">
    <location>
        <begin position="113"/>
        <end position="133"/>
    </location>
</feature>
<proteinExistence type="predicted"/>
<dbReference type="PROSITE" id="PS50929">
    <property type="entry name" value="ABC_TM1F"/>
    <property type="match status" value="1"/>
</dbReference>
<evidence type="ECO:0000313" key="13">
    <source>
        <dbReference type="Proteomes" id="UP000733611"/>
    </source>
</evidence>
<dbReference type="InterPro" id="IPR003439">
    <property type="entry name" value="ABC_transporter-like_ATP-bd"/>
</dbReference>
<feature type="region of interest" description="Disordered" evidence="8">
    <location>
        <begin position="1"/>
        <end position="21"/>
    </location>
</feature>
<feature type="transmembrane region" description="Helical" evidence="9">
    <location>
        <begin position="182"/>
        <end position="209"/>
    </location>
</feature>
<evidence type="ECO:0000256" key="8">
    <source>
        <dbReference type="SAM" id="MobiDB-lite"/>
    </source>
</evidence>
<dbReference type="Pfam" id="PF00005">
    <property type="entry name" value="ABC_tran"/>
    <property type="match status" value="1"/>
</dbReference>
<sequence>MQQPQNDQGAPKKPPKADAATRSQHQYAHAYGKVGSDGKPIDNLPLRVTLKAFWLMLKSYWGCRDSLKSWFLLALILGLTGGSVYIATTLNTWYKTFWDTIQEYDLDGFKEQLVVFVIIATINVLVVVYNAYLKSCLAINWRKWLTGKTMNRWLQDDNYFKLQLADKYTDNPDQRIAEDLNLFVSSTIVLILGTVTDLAMMVTFGIVLWELSYAVDITVFGYELSLPDGYMCYLALLYAIAGTTLTFYLGRPLVRLNFRQQRYEADFRFSLIRVRENSESIALYKGEEEESKYLRHSFADLVSNYIKLIVCTKRLGFLTLGYAQTAVIFPILISAPLYFAKVITMGSIMQINSAFGRVQDSLSTLISNFNSWASWKSVVDRLSLFYLSMEEMEGIECLKTPHDRDAVEVENFELKSPRGKVLIEDLNFKLKEGESLLIRGPSGCGKSTLIKAIAGIWPYASGEVHYLHDAHPLFLSQKPYLPQGSLRLTASYPSASEHEGKTEHYFKLLGLEHLIPHLDEVDTWSHILSLGEQQRVAIVRALLNRPDVLFLDEATSAMDEKSESLAYELLRQELPHTVMISVGHRSTLISKHDKVLTYRPQDEGYTLTTASEALAHLEQYADSDIKTKLEGKSAADSAAKDAEEALPTSKDAKLSF</sequence>
<dbReference type="GO" id="GO:0016887">
    <property type="term" value="F:ATP hydrolysis activity"/>
    <property type="evidence" value="ECO:0007669"/>
    <property type="project" value="InterPro"/>
</dbReference>
<evidence type="ECO:0000256" key="4">
    <source>
        <dbReference type="ARBA" id="ARBA00022741"/>
    </source>
</evidence>
<dbReference type="InterPro" id="IPR003593">
    <property type="entry name" value="AAA+_ATPase"/>
</dbReference>
<dbReference type="InterPro" id="IPR027417">
    <property type="entry name" value="P-loop_NTPase"/>
</dbReference>
<dbReference type="InterPro" id="IPR036640">
    <property type="entry name" value="ABC1_TM_sf"/>
</dbReference>
<keyword evidence="4" id="KW-0547">Nucleotide-binding</keyword>
<dbReference type="SMART" id="SM00382">
    <property type="entry name" value="AAA"/>
    <property type="match status" value="1"/>
</dbReference>
<dbReference type="PROSITE" id="PS50893">
    <property type="entry name" value="ABC_TRANSPORTER_2"/>
    <property type="match status" value="1"/>
</dbReference>
<name>A0A948TGQ2_9GAMM</name>
<evidence type="ECO:0000256" key="7">
    <source>
        <dbReference type="ARBA" id="ARBA00023136"/>
    </source>
</evidence>
<comment type="caution">
    <text evidence="12">The sequence shown here is derived from an EMBL/GenBank/DDBJ whole genome shotgun (WGS) entry which is preliminary data.</text>
</comment>
<dbReference type="InterPro" id="IPR011527">
    <property type="entry name" value="ABC1_TM_dom"/>
</dbReference>
<dbReference type="Proteomes" id="UP000733611">
    <property type="component" value="Unassembled WGS sequence"/>
</dbReference>
<dbReference type="GO" id="GO:0005524">
    <property type="term" value="F:ATP binding"/>
    <property type="evidence" value="ECO:0007669"/>
    <property type="project" value="UniProtKB-KW"/>
</dbReference>
<dbReference type="CDD" id="cd03223">
    <property type="entry name" value="ABCD_peroxisomal_ALDP"/>
    <property type="match status" value="1"/>
</dbReference>
<dbReference type="SUPFAM" id="SSF90123">
    <property type="entry name" value="ABC transporter transmembrane region"/>
    <property type="match status" value="1"/>
</dbReference>
<feature type="transmembrane region" description="Helical" evidence="9">
    <location>
        <begin position="315"/>
        <end position="339"/>
    </location>
</feature>
<dbReference type="PANTHER" id="PTHR11384:SF59">
    <property type="entry name" value="LYSOSOMAL COBALAMIN TRANSPORTER ABCD4"/>
    <property type="match status" value="1"/>
</dbReference>
<evidence type="ECO:0000256" key="9">
    <source>
        <dbReference type="SAM" id="Phobius"/>
    </source>
</evidence>
<dbReference type="InterPro" id="IPR017871">
    <property type="entry name" value="ABC_transporter-like_CS"/>
</dbReference>
<evidence type="ECO:0000256" key="1">
    <source>
        <dbReference type="ARBA" id="ARBA00004651"/>
    </source>
</evidence>
<dbReference type="Gene3D" id="3.40.50.300">
    <property type="entry name" value="P-loop containing nucleotide triphosphate hydrolases"/>
    <property type="match status" value="1"/>
</dbReference>
<keyword evidence="2" id="KW-0813">Transport</keyword>
<dbReference type="GO" id="GO:0005886">
    <property type="term" value="C:plasma membrane"/>
    <property type="evidence" value="ECO:0007669"/>
    <property type="project" value="UniProtKB-SubCell"/>
</dbReference>
<evidence type="ECO:0000259" key="10">
    <source>
        <dbReference type="PROSITE" id="PS50893"/>
    </source>
</evidence>
<feature type="transmembrane region" description="Helical" evidence="9">
    <location>
        <begin position="70"/>
        <end position="93"/>
    </location>
</feature>
<dbReference type="Pfam" id="PF06472">
    <property type="entry name" value="ABC_membrane_2"/>
    <property type="match status" value="1"/>
</dbReference>
<accession>A0A948TGQ2</accession>
<dbReference type="PANTHER" id="PTHR11384">
    <property type="entry name" value="ATP-BINDING CASSETTE, SUB-FAMILY D MEMBER"/>
    <property type="match status" value="1"/>
</dbReference>
<comment type="subcellular location">
    <subcellularLocation>
        <location evidence="1">Cell membrane</location>
        <topology evidence="1">Multi-pass membrane protein</topology>
    </subcellularLocation>
</comment>
<evidence type="ECO:0000313" key="12">
    <source>
        <dbReference type="EMBL" id="MBU3844520.1"/>
    </source>
</evidence>
<evidence type="ECO:0000259" key="11">
    <source>
        <dbReference type="PROSITE" id="PS50929"/>
    </source>
</evidence>
<dbReference type="GO" id="GO:0140359">
    <property type="term" value="F:ABC-type transporter activity"/>
    <property type="evidence" value="ECO:0007669"/>
    <property type="project" value="InterPro"/>
</dbReference>
<dbReference type="Gene3D" id="1.20.1560.10">
    <property type="entry name" value="ABC transporter type 1, transmembrane domain"/>
    <property type="match status" value="1"/>
</dbReference>
<dbReference type="PROSITE" id="PS00211">
    <property type="entry name" value="ABC_TRANSPORTER_1"/>
    <property type="match status" value="1"/>
</dbReference>
<keyword evidence="7 9" id="KW-0472">Membrane</keyword>
<evidence type="ECO:0000256" key="5">
    <source>
        <dbReference type="ARBA" id="ARBA00022840"/>
    </source>
</evidence>
<gene>
    <name evidence="12" type="ORF">H9847_06595</name>
</gene>
<feature type="domain" description="ABC transporter" evidence="10">
    <location>
        <begin position="407"/>
        <end position="634"/>
    </location>
</feature>
<feature type="transmembrane region" description="Helical" evidence="9">
    <location>
        <begin position="229"/>
        <end position="250"/>
    </location>
</feature>
<keyword evidence="5 12" id="KW-0067">ATP-binding</keyword>
<reference evidence="12" key="1">
    <citation type="journal article" date="2021" name="PeerJ">
        <title>Extensive microbial diversity within the chicken gut microbiome revealed by metagenomics and culture.</title>
        <authorList>
            <person name="Gilroy R."/>
            <person name="Ravi A."/>
            <person name="Getino M."/>
            <person name="Pursley I."/>
            <person name="Horton D.L."/>
            <person name="Alikhan N.F."/>
            <person name="Baker D."/>
            <person name="Gharbi K."/>
            <person name="Hall N."/>
            <person name="Watson M."/>
            <person name="Adriaenssens E.M."/>
            <person name="Foster-Nyarko E."/>
            <person name="Jarju S."/>
            <person name="Secka A."/>
            <person name="Antonio M."/>
            <person name="Oren A."/>
            <person name="Chaudhuri R.R."/>
            <person name="La Ragione R."/>
            <person name="Hildebrand F."/>
            <person name="Pallen M.J."/>
        </authorList>
    </citation>
    <scope>NUCLEOTIDE SEQUENCE</scope>
    <source>
        <strain evidence="12">378</strain>
    </source>
</reference>
<evidence type="ECO:0000256" key="3">
    <source>
        <dbReference type="ARBA" id="ARBA00022692"/>
    </source>
</evidence>
<protein>
    <submittedName>
        <fullName evidence="12">ABC transporter ATP-binding protein/permease</fullName>
    </submittedName>
</protein>
<evidence type="ECO:0000256" key="2">
    <source>
        <dbReference type="ARBA" id="ARBA00022448"/>
    </source>
</evidence>
<evidence type="ECO:0000256" key="6">
    <source>
        <dbReference type="ARBA" id="ARBA00022989"/>
    </source>
</evidence>